<dbReference type="OrthoDB" id="9795766at2"/>
<keyword evidence="3" id="KW-1185">Reference proteome</keyword>
<proteinExistence type="predicted"/>
<dbReference type="Pfam" id="PF04014">
    <property type="entry name" value="MazE_antitoxin"/>
    <property type="match status" value="1"/>
</dbReference>
<feature type="domain" description="SpoVT-AbrB" evidence="1">
    <location>
        <begin position="4"/>
        <end position="50"/>
    </location>
</feature>
<comment type="caution">
    <text evidence="2">The sequence shown here is derived from an EMBL/GenBank/DDBJ whole genome shotgun (WGS) entry which is preliminary data.</text>
</comment>
<dbReference type="AlphaFoldDB" id="A0A0D6P2V4"/>
<dbReference type="GO" id="GO:0003677">
    <property type="term" value="F:DNA binding"/>
    <property type="evidence" value="ECO:0007669"/>
    <property type="project" value="InterPro"/>
</dbReference>
<reference evidence="2 3" key="1">
    <citation type="submission" date="2012-11" db="EMBL/GenBank/DDBJ databases">
        <title>Whole genome sequence of Acidisphaera rubrifaciens HS-AP3.</title>
        <authorList>
            <person name="Azuma Y."/>
            <person name="Higashiura N."/>
            <person name="Hirakawa H."/>
            <person name="Matsushita K."/>
        </authorList>
    </citation>
    <scope>NUCLEOTIDE SEQUENCE [LARGE SCALE GENOMIC DNA]</scope>
    <source>
        <strain evidence="2 3">HS-AP3</strain>
    </source>
</reference>
<dbReference type="InterPro" id="IPR007159">
    <property type="entry name" value="SpoVT-AbrB_dom"/>
</dbReference>
<evidence type="ECO:0000313" key="3">
    <source>
        <dbReference type="Proteomes" id="UP000032680"/>
    </source>
</evidence>
<name>A0A0D6P2V4_9PROT</name>
<organism evidence="2 3">
    <name type="scientific">Acidisphaera rubrifaciens HS-AP3</name>
    <dbReference type="NCBI Taxonomy" id="1231350"/>
    <lineage>
        <taxon>Bacteria</taxon>
        <taxon>Pseudomonadati</taxon>
        <taxon>Pseudomonadota</taxon>
        <taxon>Alphaproteobacteria</taxon>
        <taxon>Acetobacterales</taxon>
        <taxon>Acetobacteraceae</taxon>
        <taxon>Acidisphaera</taxon>
    </lineage>
</organism>
<sequence length="76" mass="8652">MQVAKWGNSLAVRLPAAVVDALELKEGDEIEIHVADPRAFEVARKPGREDLLKRLRAFRGRLPADWKFDRDEANAR</sequence>
<dbReference type="SMART" id="SM00966">
    <property type="entry name" value="SpoVT_AbrB"/>
    <property type="match status" value="1"/>
</dbReference>
<evidence type="ECO:0000259" key="1">
    <source>
        <dbReference type="SMART" id="SM00966"/>
    </source>
</evidence>
<dbReference type="InterPro" id="IPR037914">
    <property type="entry name" value="SpoVT-AbrB_sf"/>
</dbReference>
<accession>A0A0D6P2V4</accession>
<dbReference type="Gene3D" id="2.10.260.10">
    <property type="match status" value="1"/>
</dbReference>
<dbReference type="EMBL" id="BANB01000043">
    <property type="protein sequence ID" value="GAN76002.1"/>
    <property type="molecule type" value="Genomic_DNA"/>
</dbReference>
<protein>
    <submittedName>
        <fullName evidence="2">Transcriptional regulator/antitoxin MazE</fullName>
    </submittedName>
</protein>
<dbReference type="RefSeq" id="WP_048859773.1">
    <property type="nucleotide sequence ID" value="NZ_BANB01000043.1"/>
</dbReference>
<evidence type="ECO:0000313" key="2">
    <source>
        <dbReference type="EMBL" id="GAN76002.1"/>
    </source>
</evidence>
<dbReference type="SUPFAM" id="SSF89447">
    <property type="entry name" value="AbrB/MazE/MraZ-like"/>
    <property type="match status" value="1"/>
</dbReference>
<dbReference type="Proteomes" id="UP000032680">
    <property type="component" value="Unassembled WGS sequence"/>
</dbReference>
<gene>
    <name evidence="2" type="ORF">Asru_0043_02</name>
</gene>